<dbReference type="InterPro" id="IPR016024">
    <property type="entry name" value="ARM-type_fold"/>
</dbReference>
<dbReference type="GO" id="GO:0051015">
    <property type="term" value="F:actin filament binding"/>
    <property type="evidence" value="ECO:0007669"/>
    <property type="project" value="TreeGrafter"/>
</dbReference>
<dbReference type="GO" id="GO:0055003">
    <property type="term" value="P:cardiac myofibril assembly"/>
    <property type="evidence" value="ECO:0007669"/>
    <property type="project" value="TreeGrafter"/>
</dbReference>
<dbReference type="Gene3D" id="1.25.10.10">
    <property type="entry name" value="Leucine-rich Repeat Variant"/>
    <property type="match status" value="1"/>
</dbReference>
<dbReference type="GO" id="GO:0045214">
    <property type="term" value="P:sarcomere organization"/>
    <property type="evidence" value="ECO:0007669"/>
    <property type="project" value="TreeGrafter"/>
</dbReference>
<dbReference type="GO" id="GO:0030866">
    <property type="term" value="P:cortical actin cytoskeleton organization"/>
    <property type="evidence" value="ECO:0007669"/>
    <property type="project" value="TreeGrafter"/>
</dbReference>
<proteinExistence type="predicted"/>
<reference evidence="2" key="1">
    <citation type="submission" date="2025-08" db="UniProtKB">
        <authorList>
            <consortium name="Ensembl"/>
        </authorList>
    </citation>
    <scope>IDENTIFICATION</scope>
</reference>
<organism evidence="2 3">
    <name type="scientific">Oncorhynchus kisutch</name>
    <name type="common">Coho salmon</name>
    <name type="synonym">Salmo kisutch</name>
    <dbReference type="NCBI Taxonomy" id="8019"/>
    <lineage>
        <taxon>Eukaryota</taxon>
        <taxon>Metazoa</taxon>
        <taxon>Chordata</taxon>
        <taxon>Craniata</taxon>
        <taxon>Vertebrata</taxon>
        <taxon>Euteleostomi</taxon>
        <taxon>Actinopterygii</taxon>
        <taxon>Neopterygii</taxon>
        <taxon>Teleostei</taxon>
        <taxon>Protacanthopterygii</taxon>
        <taxon>Salmoniformes</taxon>
        <taxon>Salmonidae</taxon>
        <taxon>Salmoninae</taxon>
        <taxon>Oncorhynchus</taxon>
    </lineage>
</organism>
<keyword evidence="3" id="KW-1185">Reference proteome</keyword>
<dbReference type="PANTHER" id="PTHR45920">
    <property type="entry name" value="FORMIN HOMOLOGY 2 DOMAIN CONTAINING, ISOFORM I"/>
    <property type="match status" value="1"/>
</dbReference>
<reference evidence="2" key="2">
    <citation type="submission" date="2025-09" db="UniProtKB">
        <authorList>
            <consortium name="Ensembl"/>
        </authorList>
    </citation>
    <scope>IDENTIFICATION</scope>
</reference>
<dbReference type="InterPro" id="IPR056771">
    <property type="entry name" value="FH3_FHOD1-3-like"/>
</dbReference>
<evidence type="ECO:0000313" key="3">
    <source>
        <dbReference type="Proteomes" id="UP000694557"/>
    </source>
</evidence>
<evidence type="ECO:0000313" key="2">
    <source>
        <dbReference type="Ensembl" id="ENSOKIP00005055362.1"/>
    </source>
</evidence>
<dbReference type="Pfam" id="PF24959">
    <property type="entry name" value="FH3_FHOD1-3"/>
    <property type="match status" value="1"/>
</dbReference>
<dbReference type="Ensembl" id="ENSOKIT00005058753.1">
    <property type="protein sequence ID" value="ENSOKIP00005055362.1"/>
    <property type="gene ID" value="ENSOKIG00005023666.1"/>
</dbReference>
<dbReference type="AlphaFoldDB" id="A0A8C7HA14"/>
<dbReference type="PANTHER" id="PTHR45920:SF3">
    <property type="entry name" value="FH1_FH2 DOMAIN-CONTAINING PROTEIN 3"/>
    <property type="match status" value="1"/>
</dbReference>
<feature type="domain" description="FHOD1/3-like FH3" evidence="1">
    <location>
        <begin position="1"/>
        <end position="98"/>
    </location>
</feature>
<accession>A0A8C7HA14</accession>
<dbReference type="GO" id="GO:0005856">
    <property type="term" value="C:cytoskeleton"/>
    <property type="evidence" value="ECO:0007669"/>
    <property type="project" value="TreeGrafter"/>
</dbReference>
<evidence type="ECO:0000259" key="1">
    <source>
        <dbReference type="Pfam" id="PF24959"/>
    </source>
</evidence>
<protein>
    <recommendedName>
        <fullName evidence="1">FHOD1/3-like FH3 domain-containing protein</fullName>
    </recommendedName>
</protein>
<name>A0A8C7HA14_ONCKI</name>
<dbReference type="InterPro" id="IPR011989">
    <property type="entry name" value="ARM-like"/>
</dbReference>
<dbReference type="Proteomes" id="UP000694557">
    <property type="component" value="Unassembled WGS sequence"/>
</dbReference>
<sequence length="220" mass="23884">MLYVDGMNGVICHIETVQWLYALIGSKFRLVVKTALKLLLVFVEYSESNASLLIEAVTTVDTKRGCKQWSNAMEILDEKDGVDTELLVYGMTLINKVHVLVWRHIAYDIVYHSTHKFTPPSSSPPSSSLLLLSSPPHSFPLPPSPPLLLPPLPSLLLPPPPLPPPPFSSPLLPPPSPPPPSFSPLSPLLLPSSSPLLPSFSPLSHSIPLPPLSLHLPSSS</sequence>
<dbReference type="SUPFAM" id="SSF48371">
    <property type="entry name" value="ARM repeat"/>
    <property type="match status" value="1"/>
</dbReference>
<dbReference type="GeneTree" id="ENSGT00940000154807"/>
<dbReference type="GO" id="GO:0005737">
    <property type="term" value="C:cytoplasm"/>
    <property type="evidence" value="ECO:0007669"/>
    <property type="project" value="TreeGrafter"/>
</dbReference>